<evidence type="ECO:0000313" key="2">
    <source>
        <dbReference type="EMBL" id="KAK3895496.1"/>
    </source>
</evidence>
<evidence type="ECO:0000313" key="3">
    <source>
        <dbReference type="Proteomes" id="UP001286313"/>
    </source>
</evidence>
<keyword evidence="3" id="KW-1185">Reference proteome</keyword>
<comment type="caution">
    <text evidence="2">The sequence shown here is derived from an EMBL/GenBank/DDBJ whole genome shotgun (WGS) entry which is preliminary data.</text>
</comment>
<gene>
    <name evidence="2" type="ORF">Pcinc_000837</name>
</gene>
<dbReference type="AlphaFoldDB" id="A0AAE1GP38"/>
<reference evidence="2" key="1">
    <citation type="submission" date="2023-10" db="EMBL/GenBank/DDBJ databases">
        <title>Genome assemblies of two species of porcelain crab, Petrolisthes cinctipes and Petrolisthes manimaculis (Anomura: Porcellanidae).</title>
        <authorList>
            <person name="Angst P."/>
        </authorList>
    </citation>
    <scope>NUCLEOTIDE SEQUENCE</scope>
    <source>
        <strain evidence="2">PB745_01</strain>
        <tissue evidence="2">Gill</tissue>
    </source>
</reference>
<dbReference type="EMBL" id="JAWQEG010000040">
    <property type="protein sequence ID" value="KAK3895496.1"/>
    <property type="molecule type" value="Genomic_DNA"/>
</dbReference>
<evidence type="ECO:0000256" key="1">
    <source>
        <dbReference type="SAM" id="MobiDB-lite"/>
    </source>
</evidence>
<feature type="compositionally biased region" description="Polar residues" evidence="1">
    <location>
        <begin position="11"/>
        <end position="24"/>
    </location>
</feature>
<sequence length="77" mass="8176">MKLGKFRQSDRAGNTASSQHQTVDSEGEPSAVTGKTFQLLNTVLGSLISALSHNCAQKPSGAQFSQVKEEFPQLAAI</sequence>
<proteinExistence type="predicted"/>
<dbReference type="Proteomes" id="UP001286313">
    <property type="component" value="Unassembled WGS sequence"/>
</dbReference>
<name>A0AAE1GP38_PETCI</name>
<organism evidence="2 3">
    <name type="scientific">Petrolisthes cinctipes</name>
    <name type="common">Flat porcelain crab</name>
    <dbReference type="NCBI Taxonomy" id="88211"/>
    <lineage>
        <taxon>Eukaryota</taxon>
        <taxon>Metazoa</taxon>
        <taxon>Ecdysozoa</taxon>
        <taxon>Arthropoda</taxon>
        <taxon>Crustacea</taxon>
        <taxon>Multicrustacea</taxon>
        <taxon>Malacostraca</taxon>
        <taxon>Eumalacostraca</taxon>
        <taxon>Eucarida</taxon>
        <taxon>Decapoda</taxon>
        <taxon>Pleocyemata</taxon>
        <taxon>Anomura</taxon>
        <taxon>Galatheoidea</taxon>
        <taxon>Porcellanidae</taxon>
        <taxon>Petrolisthes</taxon>
    </lineage>
</organism>
<feature type="region of interest" description="Disordered" evidence="1">
    <location>
        <begin position="1"/>
        <end position="31"/>
    </location>
</feature>
<protein>
    <submittedName>
        <fullName evidence="2">Uncharacterized protein</fullName>
    </submittedName>
</protein>
<accession>A0AAE1GP38</accession>